<evidence type="ECO:0000256" key="1">
    <source>
        <dbReference type="ARBA" id="ARBA00008210"/>
    </source>
</evidence>
<organism evidence="4 5">
    <name type="scientific">Artemisia annua</name>
    <name type="common">Sweet wormwood</name>
    <dbReference type="NCBI Taxonomy" id="35608"/>
    <lineage>
        <taxon>Eukaryota</taxon>
        <taxon>Viridiplantae</taxon>
        <taxon>Streptophyta</taxon>
        <taxon>Embryophyta</taxon>
        <taxon>Tracheophyta</taxon>
        <taxon>Spermatophyta</taxon>
        <taxon>Magnoliopsida</taxon>
        <taxon>eudicotyledons</taxon>
        <taxon>Gunneridae</taxon>
        <taxon>Pentapetalae</taxon>
        <taxon>asterids</taxon>
        <taxon>campanulids</taxon>
        <taxon>Asterales</taxon>
        <taxon>Asteraceae</taxon>
        <taxon>Asteroideae</taxon>
        <taxon>Anthemideae</taxon>
        <taxon>Artemisiinae</taxon>
        <taxon>Artemisia</taxon>
    </lineage>
</organism>
<dbReference type="AlphaFoldDB" id="A0A2U1KP44"/>
<dbReference type="InterPro" id="IPR000864">
    <property type="entry name" value="Prot_inh_pot1"/>
</dbReference>
<dbReference type="STRING" id="35608.A0A2U1KP44"/>
<accession>A0A2U1KP44</accession>
<dbReference type="PROSITE" id="PS00285">
    <property type="entry name" value="POTATO_INHIBITOR"/>
    <property type="match status" value="1"/>
</dbReference>
<evidence type="ECO:0000256" key="2">
    <source>
        <dbReference type="ARBA" id="ARBA00022690"/>
    </source>
</evidence>
<evidence type="ECO:0000313" key="5">
    <source>
        <dbReference type="Proteomes" id="UP000245207"/>
    </source>
</evidence>
<dbReference type="SUPFAM" id="SSF54654">
    <property type="entry name" value="CI-2 family of serine protease inhibitors"/>
    <property type="match status" value="1"/>
</dbReference>
<keyword evidence="3" id="KW-0722">Serine protease inhibitor</keyword>
<dbReference type="Proteomes" id="UP000245207">
    <property type="component" value="Unassembled WGS sequence"/>
</dbReference>
<keyword evidence="2" id="KW-0646">Protease inhibitor</keyword>
<dbReference type="EMBL" id="PKPP01015578">
    <property type="protein sequence ID" value="PWA38488.1"/>
    <property type="molecule type" value="Genomic_DNA"/>
</dbReference>
<protein>
    <submittedName>
        <fullName evidence="4">Trypsin/subtilisin inhibitor</fullName>
    </submittedName>
</protein>
<dbReference type="Pfam" id="PF00280">
    <property type="entry name" value="potato_inhibit"/>
    <property type="match status" value="1"/>
</dbReference>
<comment type="similarity">
    <text evidence="1">Belongs to the protease inhibitor I13 (potato type I serine protease inhibitor) family.</text>
</comment>
<name>A0A2U1KP44_ARTAN</name>
<evidence type="ECO:0000313" key="4">
    <source>
        <dbReference type="EMBL" id="PWA38488.1"/>
    </source>
</evidence>
<gene>
    <name evidence="4" type="ORF">CTI12_AA523650</name>
</gene>
<evidence type="ECO:0000256" key="3">
    <source>
        <dbReference type="ARBA" id="ARBA00022900"/>
    </source>
</evidence>
<dbReference type="OrthoDB" id="1059209at2759"/>
<dbReference type="PANTHER" id="PTHR33091:SF29">
    <property type="entry name" value="SUBTILISIN INHIBITOR 1"/>
    <property type="match status" value="1"/>
</dbReference>
<dbReference type="Gene3D" id="3.30.10.10">
    <property type="entry name" value="Trypsin Inhibitor V, subunit A"/>
    <property type="match status" value="1"/>
</dbReference>
<comment type="caution">
    <text evidence="4">The sequence shown here is derived from an EMBL/GenBank/DDBJ whole genome shotgun (WGS) entry which is preliminary data.</text>
</comment>
<sequence>MAPWPPCTSEDQKYDVYQTWPELLGVTGYEACKVIEKWNSNIKAVPIVWNMIRTMDWCTNRVWVNLDKPDGVVVEVPKIG</sequence>
<dbReference type="GO" id="GO:0009611">
    <property type="term" value="P:response to wounding"/>
    <property type="evidence" value="ECO:0007669"/>
    <property type="project" value="InterPro"/>
</dbReference>
<proteinExistence type="inferred from homology"/>
<dbReference type="PANTHER" id="PTHR33091">
    <property type="entry name" value="PROTEIN, PUTATIVE, EXPRESSED-RELATED"/>
    <property type="match status" value="1"/>
</dbReference>
<reference evidence="4 5" key="1">
    <citation type="journal article" date="2018" name="Mol. Plant">
        <title>The genome of Artemisia annua provides insight into the evolution of Asteraceae family and artemisinin biosynthesis.</title>
        <authorList>
            <person name="Shen Q."/>
            <person name="Zhang L."/>
            <person name="Liao Z."/>
            <person name="Wang S."/>
            <person name="Yan T."/>
            <person name="Shi P."/>
            <person name="Liu M."/>
            <person name="Fu X."/>
            <person name="Pan Q."/>
            <person name="Wang Y."/>
            <person name="Lv Z."/>
            <person name="Lu X."/>
            <person name="Zhang F."/>
            <person name="Jiang W."/>
            <person name="Ma Y."/>
            <person name="Chen M."/>
            <person name="Hao X."/>
            <person name="Li L."/>
            <person name="Tang Y."/>
            <person name="Lv G."/>
            <person name="Zhou Y."/>
            <person name="Sun X."/>
            <person name="Brodelius P.E."/>
            <person name="Rose J.K.C."/>
            <person name="Tang K."/>
        </authorList>
    </citation>
    <scope>NUCLEOTIDE SEQUENCE [LARGE SCALE GENOMIC DNA]</scope>
    <source>
        <strain evidence="5">cv. Huhao1</strain>
        <tissue evidence="4">Leaf</tissue>
    </source>
</reference>
<dbReference type="GO" id="GO:0004867">
    <property type="term" value="F:serine-type endopeptidase inhibitor activity"/>
    <property type="evidence" value="ECO:0007669"/>
    <property type="project" value="UniProtKB-KW"/>
</dbReference>
<dbReference type="InterPro" id="IPR036354">
    <property type="entry name" value="Prot_inh_pot1_sf"/>
</dbReference>
<keyword evidence="5" id="KW-1185">Reference proteome</keyword>